<feature type="active site" description="Proton acceptor" evidence="7">
    <location>
        <position position="206"/>
    </location>
</feature>
<evidence type="ECO:0000256" key="6">
    <source>
        <dbReference type="PIRNR" id="PIRNR001123"/>
    </source>
</evidence>
<keyword evidence="10" id="KW-1185">Reference proteome</keyword>
<dbReference type="PIRSF" id="PIRSF001123">
    <property type="entry name" value="PepA_GA"/>
    <property type="match status" value="1"/>
</dbReference>
<evidence type="ECO:0000256" key="4">
    <source>
        <dbReference type="ARBA" id="ARBA00022723"/>
    </source>
</evidence>
<comment type="similarity">
    <text evidence="1 6">Belongs to the peptidase M42 family.</text>
</comment>
<keyword evidence="2 9" id="KW-0031">Aminopeptidase</keyword>
<dbReference type="SUPFAM" id="SSF53187">
    <property type="entry name" value="Zn-dependent exopeptidases"/>
    <property type="match status" value="1"/>
</dbReference>
<evidence type="ECO:0000256" key="3">
    <source>
        <dbReference type="ARBA" id="ARBA00022670"/>
    </source>
</evidence>
<dbReference type="AlphaFoldDB" id="A0A1P8WA70"/>
<feature type="binding site" evidence="8">
    <location>
        <position position="62"/>
    </location>
    <ligand>
        <name>Zn(2+)</name>
        <dbReference type="ChEBI" id="CHEBI:29105"/>
        <label>1</label>
    </ligand>
</feature>
<dbReference type="EC" id="3.4.11.-" evidence="9"/>
<feature type="binding site" evidence="8">
    <location>
        <position position="174"/>
    </location>
    <ligand>
        <name>Zn(2+)</name>
        <dbReference type="ChEBI" id="CHEBI:29105"/>
        <label>2</label>
    </ligand>
</feature>
<feature type="binding site" evidence="8">
    <location>
        <position position="316"/>
    </location>
    <ligand>
        <name>Zn(2+)</name>
        <dbReference type="ChEBI" id="CHEBI:29105"/>
        <label>2</label>
    </ligand>
</feature>
<evidence type="ECO:0000256" key="8">
    <source>
        <dbReference type="PIRSR" id="PIRSR001123-2"/>
    </source>
</evidence>
<proteinExistence type="inferred from homology"/>
<dbReference type="RefSeq" id="WP_077022774.1">
    <property type="nucleotide sequence ID" value="NZ_CP017641.1"/>
</dbReference>
<dbReference type="EMBL" id="CP017641">
    <property type="protein sequence ID" value="APZ90950.1"/>
    <property type="molecule type" value="Genomic_DNA"/>
</dbReference>
<evidence type="ECO:0000256" key="7">
    <source>
        <dbReference type="PIRSR" id="PIRSR001123-1"/>
    </source>
</evidence>
<dbReference type="InterPro" id="IPR051464">
    <property type="entry name" value="Peptidase_M42_aminopept"/>
</dbReference>
<dbReference type="CDD" id="cd05656">
    <property type="entry name" value="M42_Frv"/>
    <property type="match status" value="1"/>
</dbReference>
<evidence type="ECO:0000256" key="1">
    <source>
        <dbReference type="ARBA" id="ARBA00006272"/>
    </source>
</evidence>
<evidence type="ECO:0000256" key="2">
    <source>
        <dbReference type="ARBA" id="ARBA00022438"/>
    </source>
</evidence>
<dbReference type="InterPro" id="IPR008007">
    <property type="entry name" value="Peptidase_M42"/>
</dbReference>
<reference evidence="9 10" key="1">
    <citation type="journal article" date="2016" name="Front. Microbiol.">
        <title>Fuerstia marisgermanicae gen. nov., sp. nov., an Unusual Member of the Phylum Planctomycetes from the German Wadden Sea.</title>
        <authorList>
            <person name="Kohn T."/>
            <person name="Heuer A."/>
            <person name="Jogler M."/>
            <person name="Vollmers J."/>
            <person name="Boedeker C."/>
            <person name="Bunk B."/>
            <person name="Rast P."/>
            <person name="Borchert D."/>
            <person name="Glockner I."/>
            <person name="Freese H.M."/>
            <person name="Klenk H.P."/>
            <person name="Overmann J."/>
            <person name="Kaster A.K."/>
            <person name="Rohde M."/>
            <person name="Wiegand S."/>
            <person name="Jogler C."/>
        </authorList>
    </citation>
    <scope>NUCLEOTIDE SEQUENCE [LARGE SCALE GENOMIC DNA]</scope>
    <source>
        <strain evidence="9 10">NH11</strain>
    </source>
</reference>
<keyword evidence="4 8" id="KW-0479">Metal-binding</keyword>
<keyword evidence="5 9" id="KW-0378">Hydrolase</keyword>
<feature type="binding site" evidence="8">
    <location>
        <position position="229"/>
    </location>
    <ligand>
        <name>Zn(2+)</name>
        <dbReference type="ChEBI" id="CHEBI:29105"/>
        <label>1</label>
    </ligand>
</feature>
<keyword evidence="3" id="KW-0645">Protease</keyword>
<dbReference type="Gene3D" id="2.40.30.40">
    <property type="entry name" value="Peptidase M42, domain 2"/>
    <property type="match status" value="1"/>
</dbReference>
<dbReference type="GO" id="GO:0006508">
    <property type="term" value="P:proteolysis"/>
    <property type="evidence" value="ECO:0007669"/>
    <property type="project" value="UniProtKB-KW"/>
</dbReference>
<protein>
    <submittedName>
        <fullName evidence="9">Aminopeptidase YsdC</fullName>
        <ecNumber evidence="9">3.4.11.-</ecNumber>
    </submittedName>
</protein>
<evidence type="ECO:0000313" key="9">
    <source>
        <dbReference type="EMBL" id="APZ90950.1"/>
    </source>
</evidence>
<dbReference type="Proteomes" id="UP000187735">
    <property type="component" value="Chromosome"/>
</dbReference>
<dbReference type="PANTHER" id="PTHR32481:SF20">
    <property type="entry name" value="AMINOPEPTIDASE YSDC"/>
    <property type="match status" value="1"/>
</dbReference>
<sequence length="349" mass="36982">MPDAFLKNLLATPGTSGFEQNIQQVVRDFTSEFADSVETDVHGNVVATVNPSGGTKILLDAHCDQIGLLVRHIDEQGFLRVSAVGGWDMQILLGQKMLVHTKSGSIPGVIARKPIHLLNDTERTTVPKIQELWIDIGSASPEETAEVVSIGDSVTPEPSLRELRNGRISGVAMDDRTGVWVIMTALKMVAARKPSSAVYGVSSVQEEIGLRGAQTSAYNVNPQVAIAVDVTHATDCPGIDQNQFGKISIGGGPVIVRGANANPRVFDLLISTAESHGIPVQINALARPASNDGAAIQVSRGGCATGLVTIPNRYMHSPVEVVAESDLENAARLLAEFCLAIDSDTTLIP</sequence>
<feature type="binding site" evidence="8">
    <location>
        <position position="174"/>
    </location>
    <ligand>
        <name>Zn(2+)</name>
        <dbReference type="ChEBI" id="CHEBI:29105"/>
        <label>1</label>
    </ligand>
</feature>
<dbReference type="GO" id="GO:0046872">
    <property type="term" value="F:metal ion binding"/>
    <property type="evidence" value="ECO:0007669"/>
    <property type="project" value="UniProtKB-UniRule"/>
</dbReference>
<dbReference type="InterPro" id="IPR023367">
    <property type="entry name" value="Peptidase_M42_dom2"/>
</dbReference>
<evidence type="ECO:0000313" key="10">
    <source>
        <dbReference type="Proteomes" id="UP000187735"/>
    </source>
</evidence>
<comment type="cofactor">
    <cofactor evidence="8">
        <name>a divalent metal cation</name>
        <dbReference type="ChEBI" id="CHEBI:60240"/>
    </cofactor>
    <text evidence="8">Binds 2 divalent metal cations per subunit.</text>
</comment>
<gene>
    <name evidence="9" type="primary">ysdC_1</name>
    <name evidence="9" type="ORF">Fuma_00534</name>
</gene>
<dbReference type="Pfam" id="PF05343">
    <property type="entry name" value="Peptidase_M42"/>
    <property type="match status" value="1"/>
</dbReference>
<name>A0A1P8WA70_9PLAN</name>
<dbReference type="STRING" id="1891926.Fuma_00534"/>
<evidence type="ECO:0000256" key="5">
    <source>
        <dbReference type="ARBA" id="ARBA00022801"/>
    </source>
</evidence>
<dbReference type="KEGG" id="fmr:Fuma_00534"/>
<feature type="binding site" evidence="8">
    <location>
        <position position="207"/>
    </location>
    <ligand>
        <name>Zn(2+)</name>
        <dbReference type="ChEBI" id="CHEBI:29105"/>
        <label>2</label>
    </ligand>
</feature>
<accession>A0A1P8WA70</accession>
<dbReference type="Gene3D" id="3.40.630.10">
    <property type="entry name" value="Zn peptidases"/>
    <property type="match status" value="1"/>
</dbReference>
<organism evidence="9 10">
    <name type="scientific">Fuerstiella marisgermanici</name>
    <dbReference type="NCBI Taxonomy" id="1891926"/>
    <lineage>
        <taxon>Bacteria</taxon>
        <taxon>Pseudomonadati</taxon>
        <taxon>Planctomycetota</taxon>
        <taxon>Planctomycetia</taxon>
        <taxon>Planctomycetales</taxon>
        <taxon>Planctomycetaceae</taxon>
        <taxon>Fuerstiella</taxon>
    </lineage>
</organism>
<dbReference type="PANTHER" id="PTHR32481">
    <property type="entry name" value="AMINOPEPTIDASE"/>
    <property type="match status" value="1"/>
</dbReference>
<dbReference type="SUPFAM" id="SSF101821">
    <property type="entry name" value="Aminopeptidase/glucanase lid domain"/>
    <property type="match status" value="1"/>
</dbReference>
<dbReference type="OrthoDB" id="9772053at2"/>
<dbReference type="GO" id="GO:0004177">
    <property type="term" value="F:aminopeptidase activity"/>
    <property type="evidence" value="ECO:0007669"/>
    <property type="project" value="UniProtKB-UniRule"/>
</dbReference>